<organism evidence="1 2">
    <name type="scientific">Symbiochloris irregularis</name>
    <dbReference type="NCBI Taxonomy" id="706552"/>
    <lineage>
        <taxon>Eukaryota</taxon>
        <taxon>Viridiplantae</taxon>
        <taxon>Chlorophyta</taxon>
        <taxon>core chlorophytes</taxon>
        <taxon>Trebouxiophyceae</taxon>
        <taxon>Trebouxiales</taxon>
        <taxon>Trebouxiaceae</taxon>
        <taxon>Symbiochloris</taxon>
    </lineage>
</organism>
<sequence>MSEKAQIYFAGFQELLLTRDPGANTESAVKTCCKVTAGNPGVCELFFKGDDSEYSETVLRAGDYVFDPGYAEVWVQPADLSIKAQRHYQSGRTDQPAPSSFPGVEKIITVLTPSGTGYDTTVEIVTARSAAHVFLQHGTLKYCTVDKDGNMAVTEQAHSELAALVDGGTYMAQAGLLSRLDSLEGFRATTGEGIERMVGEYCCEVLERSHPGQQFKGLQLYGALAGTALPKDEVARTNLLDYARVYNFGVWLPNSGHTDGGALPGCKEIVSLCLEGQDASTEASGDGVVSALKNDPATRGASSTATSACRLAPFVGNLAGRCTPKTASPRPILMPSIRQVRRPGYVPERPSTGALRHII</sequence>
<protein>
    <submittedName>
        <fullName evidence="1">Uncharacterized protein</fullName>
    </submittedName>
</protein>
<reference evidence="1 2" key="1">
    <citation type="journal article" date="2024" name="Nat. Commun.">
        <title>Phylogenomics reveals the evolutionary origins of lichenization in chlorophyte algae.</title>
        <authorList>
            <person name="Puginier C."/>
            <person name="Libourel C."/>
            <person name="Otte J."/>
            <person name="Skaloud P."/>
            <person name="Haon M."/>
            <person name="Grisel S."/>
            <person name="Petersen M."/>
            <person name="Berrin J.G."/>
            <person name="Delaux P.M."/>
            <person name="Dal Grande F."/>
            <person name="Keller J."/>
        </authorList>
    </citation>
    <scope>NUCLEOTIDE SEQUENCE [LARGE SCALE GENOMIC DNA]</scope>
    <source>
        <strain evidence="1 2">SAG 2036</strain>
    </source>
</reference>
<dbReference type="EMBL" id="JALJOQ010000014">
    <property type="protein sequence ID" value="KAK9810830.1"/>
    <property type="molecule type" value="Genomic_DNA"/>
</dbReference>
<dbReference type="Proteomes" id="UP001465755">
    <property type="component" value="Unassembled WGS sequence"/>
</dbReference>
<evidence type="ECO:0000313" key="2">
    <source>
        <dbReference type="Proteomes" id="UP001465755"/>
    </source>
</evidence>
<evidence type="ECO:0000313" key="1">
    <source>
        <dbReference type="EMBL" id="KAK9810830.1"/>
    </source>
</evidence>
<proteinExistence type="predicted"/>
<accession>A0AAW1PQW6</accession>
<gene>
    <name evidence="1" type="ORF">WJX73_010593</name>
</gene>
<dbReference type="AlphaFoldDB" id="A0AAW1PQW6"/>
<name>A0AAW1PQW6_9CHLO</name>
<keyword evidence="2" id="KW-1185">Reference proteome</keyword>
<comment type="caution">
    <text evidence="1">The sequence shown here is derived from an EMBL/GenBank/DDBJ whole genome shotgun (WGS) entry which is preliminary data.</text>
</comment>